<keyword evidence="2" id="KW-1185">Reference proteome</keyword>
<reference evidence="1 2" key="1">
    <citation type="submission" date="2013-03" db="EMBL/GenBank/DDBJ databases">
        <title>The Genome Sequence of Enterococcus saccharolyticus ATCC_43076 (Illumina only assembly).</title>
        <authorList>
            <consortium name="The Broad Institute Genomics Platform"/>
            <consortium name="The Broad Institute Genome Sequencing Center for Infectious Disease"/>
            <person name="Earl A."/>
            <person name="Russ C."/>
            <person name="Gilmore M."/>
            <person name="Surin D."/>
            <person name="Walker B."/>
            <person name="Young S."/>
            <person name="Zeng Q."/>
            <person name="Gargeya S."/>
            <person name="Fitzgerald M."/>
            <person name="Haas B."/>
            <person name="Abouelleil A."/>
            <person name="Allen A.W."/>
            <person name="Alvarado L."/>
            <person name="Arachchi H.M."/>
            <person name="Berlin A.M."/>
            <person name="Chapman S.B."/>
            <person name="Gainer-Dewar J."/>
            <person name="Goldberg J."/>
            <person name="Griggs A."/>
            <person name="Gujja S."/>
            <person name="Hansen M."/>
            <person name="Howarth C."/>
            <person name="Imamovic A."/>
            <person name="Ireland A."/>
            <person name="Larimer J."/>
            <person name="McCowan C."/>
            <person name="Murphy C."/>
            <person name="Pearson M."/>
            <person name="Poon T.W."/>
            <person name="Priest M."/>
            <person name="Roberts A."/>
            <person name="Saif S."/>
            <person name="Shea T."/>
            <person name="Sisk P."/>
            <person name="Sykes S."/>
            <person name="Wortman J."/>
            <person name="Nusbaum C."/>
            <person name="Birren B."/>
        </authorList>
    </citation>
    <scope>NUCLEOTIDE SEQUENCE [LARGE SCALE GENOMIC DNA]</scope>
    <source>
        <strain evidence="1 2">ATCC 43076</strain>
    </source>
</reference>
<evidence type="ECO:0000313" key="1">
    <source>
        <dbReference type="EMBL" id="EOT25926.1"/>
    </source>
</evidence>
<dbReference type="Pfam" id="PF19420">
    <property type="entry name" value="DDAH_eukar"/>
    <property type="match status" value="1"/>
</dbReference>
<dbReference type="GO" id="GO:0019546">
    <property type="term" value="P:L-arginine deiminase pathway"/>
    <property type="evidence" value="ECO:0007669"/>
    <property type="project" value="TreeGrafter"/>
</dbReference>
<dbReference type="EMBL" id="AHYT01000012">
    <property type="protein sequence ID" value="EOT25926.1"/>
    <property type="molecule type" value="Genomic_DNA"/>
</dbReference>
<dbReference type="OrthoDB" id="9814070at2"/>
<dbReference type="GO" id="GO:0016990">
    <property type="term" value="F:arginine deiminase activity"/>
    <property type="evidence" value="ECO:0007669"/>
    <property type="project" value="TreeGrafter"/>
</dbReference>
<name>S0JG26_9ENTE</name>
<comment type="caution">
    <text evidence="1">The sequence shown here is derived from an EMBL/GenBank/DDBJ whole genome shotgun (WGS) entry which is preliminary data.</text>
</comment>
<dbReference type="PANTHER" id="PTHR47271">
    <property type="entry name" value="ARGININE DEIMINASE"/>
    <property type="match status" value="1"/>
</dbReference>
<dbReference type="RefSeq" id="WP_016176149.1">
    <property type="nucleotide sequence ID" value="NZ_KE136391.1"/>
</dbReference>
<organism evidence="1 2">
    <name type="scientific">Enterococcus saccharolyticus subsp. saccharolyticus ATCC 43076</name>
    <dbReference type="NCBI Taxonomy" id="1139996"/>
    <lineage>
        <taxon>Bacteria</taxon>
        <taxon>Bacillati</taxon>
        <taxon>Bacillota</taxon>
        <taxon>Bacilli</taxon>
        <taxon>Lactobacillales</taxon>
        <taxon>Enterococcaceae</taxon>
        <taxon>Enterococcus</taxon>
    </lineage>
</organism>
<dbReference type="STRING" id="41997.RV16_GL000058"/>
<dbReference type="eggNOG" id="COG1834">
    <property type="taxonomic scope" value="Bacteria"/>
</dbReference>
<sequence>MGVNSGTGELKQVLLSQPTNVQKGEQLNEIAKKWEISTIDEALVKQEFYRLQTLYTGLGIDVEIATPAETMPHAVFARDLGGCVKEGVILGNFAREIRKSETEFFHSVLETLAIPIIGEITGAGTFEGGDFAFLNEHTIAVGLLDRTNQEGYRQLQEILEPLGYRLHAVPMNPDYLHLDMCFNLVTPDIAIAYSKGLPAPFLELLDELGITLIEGPESEVFTHGYNVQSLGNRQVISLAQNTTINEKMRQKGLTVHEVAITETLKLGGGVHCMTFPLQRL</sequence>
<dbReference type="Gene3D" id="3.75.10.10">
    <property type="entry name" value="L-arginine/glycine Amidinotransferase, Chain A"/>
    <property type="match status" value="1"/>
</dbReference>
<dbReference type="AlphaFoldDB" id="S0JG26"/>
<accession>S0JG26</accession>
<dbReference type="HOGENOM" id="CLU_057463_2_0_9"/>
<proteinExistence type="predicted"/>
<gene>
    <name evidence="1" type="ORF">OMQ_02396</name>
</gene>
<dbReference type="Proteomes" id="UP000014136">
    <property type="component" value="Unassembled WGS sequence"/>
</dbReference>
<dbReference type="SUPFAM" id="SSF55909">
    <property type="entry name" value="Pentein"/>
    <property type="match status" value="1"/>
</dbReference>
<dbReference type="PATRIC" id="fig|1139996.3.peg.2351"/>
<dbReference type="PANTHER" id="PTHR47271:SF2">
    <property type="entry name" value="ARGININE DEIMINASE"/>
    <property type="match status" value="1"/>
</dbReference>
<protein>
    <recommendedName>
        <fullName evidence="3">Amidinotransferase</fullName>
    </recommendedName>
</protein>
<evidence type="ECO:0000313" key="2">
    <source>
        <dbReference type="Proteomes" id="UP000014136"/>
    </source>
</evidence>
<evidence type="ECO:0008006" key="3">
    <source>
        <dbReference type="Google" id="ProtNLM"/>
    </source>
</evidence>